<dbReference type="GO" id="GO:0005230">
    <property type="term" value="F:extracellular ligand-gated monoatomic ion channel activity"/>
    <property type="evidence" value="ECO:0007669"/>
    <property type="project" value="InterPro"/>
</dbReference>
<evidence type="ECO:0000256" key="3">
    <source>
        <dbReference type="ARBA" id="ARBA00022475"/>
    </source>
</evidence>
<evidence type="ECO:0000256" key="9">
    <source>
        <dbReference type="ARBA" id="ARBA00023136"/>
    </source>
</evidence>
<dbReference type="FunFam" id="2.70.170.10:FF:000021">
    <property type="entry name" value="Gamma-aminobutyric acid receptor isoform 3b"/>
    <property type="match status" value="1"/>
</dbReference>
<keyword evidence="9" id="KW-0472">Membrane</keyword>
<dbReference type="Gene3D" id="2.70.170.10">
    <property type="entry name" value="Neurotransmitter-gated ion-channel ligand-binding domain"/>
    <property type="match status" value="1"/>
</dbReference>
<name>A0A913YLK3_EXADI</name>
<dbReference type="PROSITE" id="PS00236">
    <property type="entry name" value="NEUROTR_ION_CHANNEL"/>
    <property type="match status" value="1"/>
</dbReference>
<evidence type="ECO:0000256" key="11">
    <source>
        <dbReference type="ARBA" id="ARBA00023170"/>
    </source>
</evidence>
<dbReference type="RefSeq" id="XP_028515357.1">
    <property type="nucleotide sequence ID" value="XM_028659556.1"/>
</dbReference>
<dbReference type="SUPFAM" id="SSF63712">
    <property type="entry name" value="Nicotinic receptor ligand binding domain-like"/>
    <property type="match status" value="1"/>
</dbReference>
<evidence type="ECO:0000256" key="12">
    <source>
        <dbReference type="ARBA" id="ARBA00023173"/>
    </source>
</evidence>
<evidence type="ECO:0000256" key="5">
    <source>
        <dbReference type="ARBA" id="ARBA00022729"/>
    </source>
</evidence>
<dbReference type="InterPro" id="IPR006202">
    <property type="entry name" value="Neur_chan_lig-bd"/>
</dbReference>
<dbReference type="AlphaFoldDB" id="A0A913YLK3"/>
<evidence type="ECO:0000256" key="17">
    <source>
        <dbReference type="ARBA" id="ARBA00023303"/>
    </source>
</evidence>
<evidence type="ECO:0000256" key="16">
    <source>
        <dbReference type="ARBA" id="ARBA00023286"/>
    </source>
</evidence>
<comment type="subcellular location">
    <subcellularLocation>
        <location evidence="18">Postsynaptic cell membrane</location>
        <topology evidence="18">Multi-pass membrane protein</topology>
    </subcellularLocation>
</comment>
<sequence>MDSQNRLLVAIALVIVSICTATDVFGKNHMKNRVEAQTSRTREMQNISNFLNNVLKNYDKKLRPNAGGKPVEVEVEFKVVSLGEINEARMEYTMDIFFRQWWNDPRFKHNYTESFTMAEDASKIFWIPDTYFINSMKSSYHRVTKDNARIIIKPDGDVYYSIRLTLVLQCYMNLSLYPMDTQECPLLLESYAYTKQDVYYIWTKRGTNGIEILSKETAQFELVEAKTRKMDQNKISGNFSQLLSTFTFKRRLEYFVITIVTPA</sequence>
<evidence type="ECO:0000256" key="20">
    <source>
        <dbReference type="RuleBase" id="RU000687"/>
    </source>
</evidence>
<dbReference type="GO" id="GO:0045211">
    <property type="term" value="C:postsynaptic membrane"/>
    <property type="evidence" value="ECO:0007669"/>
    <property type="project" value="UniProtKB-SubCell"/>
</dbReference>
<dbReference type="OrthoDB" id="407674at2759"/>
<organism evidence="22 23">
    <name type="scientific">Exaiptasia diaphana</name>
    <name type="common">Tropical sea anemone</name>
    <name type="synonym">Aiptasia pulchella</name>
    <dbReference type="NCBI Taxonomy" id="2652724"/>
    <lineage>
        <taxon>Eukaryota</taxon>
        <taxon>Metazoa</taxon>
        <taxon>Cnidaria</taxon>
        <taxon>Anthozoa</taxon>
        <taxon>Hexacorallia</taxon>
        <taxon>Actiniaria</taxon>
        <taxon>Aiptasiidae</taxon>
        <taxon>Exaiptasia</taxon>
    </lineage>
</organism>
<keyword evidence="7" id="KW-0770">Synapse</keyword>
<evidence type="ECO:0000256" key="7">
    <source>
        <dbReference type="ARBA" id="ARBA00023018"/>
    </source>
</evidence>
<keyword evidence="15" id="KW-0628">Postsynaptic cell membrane</keyword>
<proteinExistence type="inferred from homology"/>
<evidence type="ECO:0000256" key="6">
    <source>
        <dbReference type="ARBA" id="ARBA00022989"/>
    </source>
</evidence>
<dbReference type="InterPro" id="IPR036734">
    <property type="entry name" value="Neur_chan_lig-bd_sf"/>
</dbReference>
<protein>
    <recommendedName>
        <fullName evidence="19">Gamma-aminobutyric acid receptor subunit beta</fullName>
    </recommendedName>
</protein>
<dbReference type="PRINTS" id="PR00252">
    <property type="entry name" value="NRIONCHANNEL"/>
</dbReference>
<keyword evidence="12" id="KW-0869">Chloride channel</keyword>
<feature type="signal peptide" evidence="20">
    <location>
        <begin position="1"/>
        <end position="21"/>
    </location>
</feature>
<evidence type="ECO:0000256" key="8">
    <source>
        <dbReference type="ARBA" id="ARBA00023065"/>
    </source>
</evidence>
<dbReference type="Proteomes" id="UP000887567">
    <property type="component" value="Unplaced"/>
</dbReference>
<keyword evidence="13" id="KW-0325">Glycoprotein</keyword>
<keyword evidence="5 20" id="KW-0732">Signal</keyword>
<keyword evidence="4" id="KW-0812">Transmembrane</keyword>
<dbReference type="GO" id="GO:0005254">
    <property type="term" value="F:chloride channel activity"/>
    <property type="evidence" value="ECO:0007669"/>
    <property type="project" value="UniProtKB-KW"/>
</dbReference>
<keyword evidence="8 20" id="KW-0406">Ion transport</keyword>
<evidence type="ECO:0000256" key="14">
    <source>
        <dbReference type="ARBA" id="ARBA00023214"/>
    </source>
</evidence>
<evidence type="ECO:0000256" key="13">
    <source>
        <dbReference type="ARBA" id="ARBA00023180"/>
    </source>
</evidence>
<evidence type="ECO:0000256" key="2">
    <source>
        <dbReference type="ARBA" id="ARBA00022448"/>
    </source>
</evidence>
<keyword evidence="23" id="KW-1185">Reference proteome</keyword>
<dbReference type="PANTHER" id="PTHR18945">
    <property type="entry name" value="NEUROTRANSMITTER GATED ION CHANNEL"/>
    <property type="match status" value="1"/>
</dbReference>
<comment type="similarity">
    <text evidence="1">Belongs to the ligand-gated ion channel (TC 1.A.9) family. Gamma-aminobutyric acid receptor (TC 1.A.9.5) subfamily.</text>
</comment>
<evidence type="ECO:0000256" key="4">
    <source>
        <dbReference type="ARBA" id="ARBA00022692"/>
    </source>
</evidence>
<dbReference type="GO" id="GO:0004888">
    <property type="term" value="F:transmembrane signaling receptor activity"/>
    <property type="evidence" value="ECO:0007669"/>
    <property type="project" value="InterPro"/>
</dbReference>
<feature type="chain" id="PRO_5038155653" description="Gamma-aminobutyric acid receptor subunit beta" evidence="20">
    <location>
        <begin position="22"/>
        <end position="263"/>
    </location>
</feature>
<evidence type="ECO:0000256" key="10">
    <source>
        <dbReference type="ARBA" id="ARBA00023157"/>
    </source>
</evidence>
<evidence type="ECO:0000256" key="15">
    <source>
        <dbReference type="ARBA" id="ARBA00023257"/>
    </source>
</evidence>
<dbReference type="CDD" id="cd18990">
    <property type="entry name" value="LGIC_ECD_GABAAR"/>
    <property type="match status" value="1"/>
</dbReference>
<accession>A0A913YLK3</accession>
<keyword evidence="3" id="KW-1003">Cell membrane</keyword>
<evidence type="ECO:0000313" key="23">
    <source>
        <dbReference type="Proteomes" id="UP000887567"/>
    </source>
</evidence>
<feature type="domain" description="Neurotransmitter-gated ion-channel ligand-binding" evidence="21">
    <location>
        <begin position="49"/>
        <end position="251"/>
    </location>
</feature>
<dbReference type="KEGG" id="epa:110240679"/>
<evidence type="ECO:0000256" key="18">
    <source>
        <dbReference type="ARBA" id="ARBA00034104"/>
    </source>
</evidence>
<keyword evidence="10" id="KW-1015">Disulfide bond</keyword>
<keyword evidence="16" id="KW-1071">Ligand-gated ion channel</keyword>
<keyword evidence="2 20" id="KW-0813">Transport</keyword>
<dbReference type="Pfam" id="PF02931">
    <property type="entry name" value="Neur_chan_LBD"/>
    <property type="match status" value="1"/>
</dbReference>
<keyword evidence="14" id="KW-0868">Chloride</keyword>
<dbReference type="OMA" id="FWIPDTY"/>
<dbReference type="EnsemblMetazoa" id="XM_028659556.1">
    <property type="protein sequence ID" value="XP_028515357.1"/>
    <property type="gene ID" value="LOC110240679"/>
</dbReference>
<keyword evidence="6" id="KW-1133">Transmembrane helix</keyword>
<reference evidence="22" key="1">
    <citation type="submission" date="2022-11" db="UniProtKB">
        <authorList>
            <consortium name="EnsemblMetazoa"/>
        </authorList>
    </citation>
    <scope>IDENTIFICATION</scope>
</reference>
<evidence type="ECO:0000259" key="21">
    <source>
        <dbReference type="Pfam" id="PF02931"/>
    </source>
</evidence>
<evidence type="ECO:0000256" key="1">
    <source>
        <dbReference type="ARBA" id="ARBA00010180"/>
    </source>
</evidence>
<evidence type="ECO:0000313" key="22">
    <source>
        <dbReference type="EnsemblMetazoa" id="XP_028515357.1"/>
    </source>
</evidence>
<evidence type="ECO:0000256" key="19">
    <source>
        <dbReference type="ARBA" id="ARBA00071250"/>
    </source>
</evidence>
<dbReference type="InterPro" id="IPR018000">
    <property type="entry name" value="Neurotransmitter_ion_chnl_CS"/>
</dbReference>
<dbReference type="InterPro" id="IPR006201">
    <property type="entry name" value="Neur_channel"/>
</dbReference>
<keyword evidence="11" id="KW-0675">Receptor</keyword>
<keyword evidence="17 20" id="KW-0407">Ion channel</keyword>
<dbReference type="GeneID" id="110240679"/>
<dbReference type="GO" id="GO:0034707">
    <property type="term" value="C:chloride channel complex"/>
    <property type="evidence" value="ECO:0007669"/>
    <property type="project" value="UniProtKB-KW"/>
</dbReference>